<dbReference type="PROSITE" id="PS00211">
    <property type="entry name" value="ABC_TRANSPORTER_1"/>
    <property type="match status" value="2"/>
</dbReference>
<comment type="subcellular location">
    <subcellularLocation>
        <location evidence="1">Cell membrane</location>
        <topology evidence="1">Multi-pass membrane protein</topology>
    </subcellularLocation>
</comment>
<dbReference type="GO" id="GO:0005886">
    <property type="term" value="C:plasma membrane"/>
    <property type="evidence" value="ECO:0007669"/>
    <property type="project" value="UniProtKB-SubCell"/>
</dbReference>
<feature type="transmembrane region" description="Helical" evidence="11">
    <location>
        <begin position="488"/>
        <end position="508"/>
    </location>
</feature>
<keyword evidence="4" id="KW-1003">Cell membrane</keyword>
<dbReference type="PROSITE" id="PS50893">
    <property type="entry name" value="ABC_TRANSPORTER_2"/>
    <property type="match status" value="2"/>
</dbReference>
<dbReference type="PROSITE" id="PS50929">
    <property type="entry name" value="ABC_TM1F"/>
    <property type="match status" value="2"/>
</dbReference>
<accession>A0A7D5Z1S1</accession>
<dbReference type="FunFam" id="3.40.50.300:FF:002145">
    <property type="entry name" value="ABC transporter (MsbA subfamily)"/>
    <property type="match status" value="1"/>
</dbReference>
<feature type="transmembrane region" description="Helical" evidence="11">
    <location>
        <begin position="537"/>
        <end position="559"/>
    </location>
</feature>
<feature type="transmembrane region" description="Helical" evidence="11">
    <location>
        <begin position="1145"/>
        <end position="1166"/>
    </location>
</feature>
<dbReference type="SUPFAM" id="SSF52540">
    <property type="entry name" value="P-loop containing nucleoside triphosphate hydrolases"/>
    <property type="match status" value="2"/>
</dbReference>
<dbReference type="FunFam" id="1.20.1560.10:FF:000055">
    <property type="entry name" value="ABC multidrug transporter (Eurofung)"/>
    <property type="match status" value="1"/>
</dbReference>
<keyword evidence="5 11" id="KW-0812">Transmembrane</keyword>
<dbReference type="InterPro" id="IPR027417">
    <property type="entry name" value="P-loop_NTPase"/>
</dbReference>
<feature type="transmembrane region" description="Helical" evidence="11">
    <location>
        <begin position="148"/>
        <end position="167"/>
    </location>
</feature>
<dbReference type="InterPro" id="IPR017871">
    <property type="entry name" value="ABC_transporter-like_CS"/>
</dbReference>
<dbReference type="KEGG" id="mbrn:26244720"/>
<evidence type="ECO:0000256" key="2">
    <source>
        <dbReference type="ARBA" id="ARBA00009726"/>
    </source>
</evidence>
<feature type="transmembrane region" description="Helical" evidence="11">
    <location>
        <begin position="92"/>
        <end position="111"/>
    </location>
</feature>
<evidence type="ECO:0000256" key="5">
    <source>
        <dbReference type="ARBA" id="ARBA00022692"/>
    </source>
</evidence>
<evidence type="ECO:0000256" key="7">
    <source>
        <dbReference type="ARBA" id="ARBA00022840"/>
    </source>
</evidence>
<keyword evidence="6" id="KW-0547">Nucleotide-binding</keyword>
<evidence type="ECO:0000256" key="9">
    <source>
        <dbReference type="ARBA" id="ARBA00023136"/>
    </source>
</evidence>
<feature type="transmembrane region" description="Helical" evidence="11">
    <location>
        <begin position="941"/>
        <end position="967"/>
    </location>
</feature>
<keyword evidence="8 11" id="KW-1133">Transmembrane helix</keyword>
<dbReference type="GO" id="GO:0140359">
    <property type="term" value="F:ABC-type transporter activity"/>
    <property type="evidence" value="ECO:0007669"/>
    <property type="project" value="InterPro"/>
</dbReference>
<keyword evidence="7" id="KW-0067">ATP-binding</keyword>
<reference evidence="14 15" key="1">
    <citation type="submission" date="2020-07" db="EMBL/GenBank/DDBJ databases">
        <title>Telomere length de novo assembly of all 7 chromosomes of the fungus, Metarhizium brunneum, using a novel assembly pipeline.</title>
        <authorList>
            <person name="Saud z."/>
            <person name="Kortsinoglou A."/>
            <person name="Kouvelis V.N."/>
            <person name="Butt T.M."/>
        </authorList>
    </citation>
    <scope>NUCLEOTIDE SEQUENCE [LARGE SCALE GENOMIC DNA]</scope>
    <source>
        <strain evidence="14 15">4556</strain>
    </source>
</reference>
<dbReference type="InterPro" id="IPR044746">
    <property type="entry name" value="ABCC_6TM_D1"/>
</dbReference>
<proteinExistence type="inferred from homology"/>
<dbReference type="Pfam" id="PF00005">
    <property type="entry name" value="ABC_tran"/>
    <property type="match status" value="2"/>
</dbReference>
<keyword evidence="10" id="KW-0325">Glycoprotein</keyword>
<name>A0A7D5Z1S1_9HYPO</name>
<evidence type="ECO:0000256" key="1">
    <source>
        <dbReference type="ARBA" id="ARBA00004651"/>
    </source>
</evidence>
<evidence type="ECO:0000256" key="6">
    <source>
        <dbReference type="ARBA" id="ARBA00022741"/>
    </source>
</evidence>
<dbReference type="InterPro" id="IPR003439">
    <property type="entry name" value="ABC_transporter-like_ATP-bd"/>
</dbReference>
<protein>
    <submittedName>
        <fullName evidence="14">ABC multidrug transporter B</fullName>
    </submittedName>
</protein>
<dbReference type="CDD" id="cd03250">
    <property type="entry name" value="ABCC_MRP_domain1"/>
    <property type="match status" value="1"/>
</dbReference>
<gene>
    <name evidence="14" type="primary">abcB_5</name>
    <name evidence="14" type="ORF">G6M90_00g060970</name>
</gene>
<dbReference type="InterPro" id="IPR050173">
    <property type="entry name" value="ABC_transporter_C-like"/>
</dbReference>
<dbReference type="CDD" id="cd18580">
    <property type="entry name" value="ABC_6TM_ABCC_D2"/>
    <property type="match status" value="1"/>
</dbReference>
<feature type="domain" description="ABC transmembrane type-1" evidence="13">
    <location>
        <begin position="271"/>
        <end position="544"/>
    </location>
</feature>
<dbReference type="GO" id="GO:0005524">
    <property type="term" value="F:ATP binding"/>
    <property type="evidence" value="ECO:0007669"/>
    <property type="project" value="UniProtKB-KW"/>
</dbReference>
<dbReference type="SUPFAM" id="SSF90123">
    <property type="entry name" value="ABC transporter transmembrane region"/>
    <property type="match status" value="2"/>
</dbReference>
<dbReference type="GeneID" id="26244720"/>
<dbReference type="InterPro" id="IPR003593">
    <property type="entry name" value="AAA+_ATPase"/>
</dbReference>
<dbReference type="Gene3D" id="3.40.50.300">
    <property type="entry name" value="P-loop containing nucleotide triphosphate hydrolases"/>
    <property type="match status" value="2"/>
</dbReference>
<feature type="domain" description="ABC transmembrane type-1" evidence="13">
    <location>
        <begin position="905"/>
        <end position="1204"/>
    </location>
</feature>
<feature type="domain" description="ABC transporter" evidence="12">
    <location>
        <begin position="1245"/>
        <end position="1478"/>
    </location>
</feature>
<dbReference type="OrthoDB" id="6500128at2759"/>
<evidence type="ECO:0000313" key="14">
    <source>
        <dbReference type="EMBL" id="QLI68703.1"/>
    </source>
</evidence>
<dbReference type="CDD" id="cd18579">
    <property type="entry name" value="ABC_6TM_ABCC_D1"/>
    <property type="match status" value="1"/>
</dbReference>
<dbReference type="EMBL" id="CP058934">
    <property type="protein sequence ID" value="QLI68703.1"/>
    <property type="molecule type" value="Genomic_DNA"/>
</dbReference>
<keyword evidence="15" id="KW-1185">Reference proteome</keyword>
<dbReference type="Proteomes" id="UP000510686">
    <property type="component" value="Chromosome 3"/>
</dbReference>
<dbReference type="PANTHER" id="PTHR24223">
    <property type="entry name" value="ATP-BINDING CASSETTE SUB-FAMILY C"/>
    <property type="match status" value="1"/>
</dbReference>
<keyword evidence="9 11" id="KW-0472">Membrane</keyword>
<feature type="transmembrane region" description="Helical" evidence="11">
    <location>
        <begin position="1055"/>
        <end position="1076"/>
    </location>
</feature>
<feature type="transmembrane region" description="Helical" evidence="11">
    <location>
        <begin position="261"/>
        <end position="283"/>
    </location>
</feature>
<dbReference type="Pfam" id="PF24357">
    <property type="entry name" value="TMD0_ABC"/>
    <property type="match status" value="1"/>
</dbReference>
<dbReference type="Gene3D" id="1.20.1560.10">
    <property type="entry name" value="ABC transporter type 1, transmembrane domain"/>
    <property type="match status" value="2"/>
</dbReference>
<feature type="transmembrane region" description="Helical" evidence="11">
    <location>
        <begin position="20"/>
        <end position="39"/>
    </location>
</feature>
<evidence type="ECO:0000256" key="3">
    <source>
        <dbReference type="ARBA" id="ARBA00022448"/>
    </source>
</evidence>
<dbReference type="InterPro" id="IPR011527">
    <property type="entry name" value="ABC1_TM_dom"/>
</dbReference>
<feature type="transmembrane region" description="Helical" evidence="11">
    <location>
        <begin position="897"/>
        <end position="921"/>
    </location>
</feature>
<evidence type="ECO:0000259" key="13">
    <source>
        <dbReference type="PROSITE" id="PS50929"/>
    </source>
</evidence>
<organism evidence="14 15">
    <name type="scientific">Metarhizium brunneum</name>
    <dbReference type="NCBI Taxonomy" id="500148"/>
    <lineage>
        <taxon>Eukaryota</taxon>
        <taxon>Fungi</taxon>
        <taxon>Dikarya</taxon>
        <taxon>Ascomycota</taxon>
        <taxon>Pezizomycotina</taxon>
        <taxon>Sordariomycetes</taxon>
        <taxon>Hypocreomycetidae</taxon>
        <taxon>Hypocreales</taxon>
        <taxon>Clavicipitaceae</taxon>
        <taxon>Metarhizium</taxon>
    </lineage>
</organism>
<dbReference type="InterPro" id="IPR036640">
    <property type="entry name" value="ABC1_TM_sf"/>
</dbReference>
<feature type="transmembrane region" description="Helical" evidence="11">
    <location>
        <begin position="303"/>
        <end position="324"/>
    </location>
</feature>
<feature type="domain" description="ABC transporter" evidence="12">
    <location>
        <begin position="624"/>
        <end position="850"/>
    </location>
</feature>
<evidence type="ECO:0000259" key="12">
    <source>
        <dbReference type="PROSITE" id="PS50893"/>
    </source>
</evidence>
<feature type="transmembrane region" description="Helical" evidence="11">
    <location>
        <begin position="123"/>
        <end position="142"/>
    </location>
</feature>
<evidence type="ECO:0000256" key="8">
    <source>
        <dbReference type="ARBA" id="ARBA00022989"/>
    </source>
</evidence>
<dbReference type="SMART" id="SM00382">
    <property type="entry name" value="AAA"/>
    <property type="match status" value="2"/>
</dbReference>
<feature type="transmembrane region" description="Helical" evidence="11">
    <location>
        <begin position="1029"/>
        <end position="1049"/>
    </location>
</feature>
<feature type="transmembrane region" description="Helical" evidence="11">
    <location>
        <begin position="59"/>
        <end position="80"/>
    </location>
</feature>
<evidence type="ECO:0000313" key="15">
    <source>
        <dbReference type="Proteomes" id="UP000510686"/>
    </source>
</evidence>
<evidence type="ECO:0000256" key="10">
    <source>
        <dbReference type="ARBA" id="ARBA00023180"/>
    </source>
</evidence>
<keyword evidence="3" id="KW-0813">Transport</keyword>
<evidence type="ECO:0000256" key="11">
    <source>
        <dbReference type="SAM" id="Phobius"/>
    </source>
</evidence>
<sequence length="1482" mass="159398">MARTDNDFGPSLPGVFDFTILFEQSILSLLPASIFILVAPLRTWTLVRRDTIVRSRKLFLAKQATIAVYLCLQLALVALWSSPSTPRTKTSIAEAVIGVVEAGAICALSWAEHYKSVRPSVLLNLYLLLSTLLDTAAARTYLTRPGLAAIGGVSLASLAVKAALLALEESPKDPARRGKTTADEAAAGVVSRGVFWWLNPLLLVGAKTLLAADHVGPIEDKFDSARLLRRLESVWDNGMEPKDGRTGSWALMKCTFLAYKWQFLAGVLPRLLFTGFTFAQPFLINAVVDFVGAPAEQQTAQVAASLVGATVLVYVGIAVCSAAYRHMTYQLLTMYRGGLASLVFKKTLRLEASSVRDSAPVTLMSTDIESIVMSGDAIHDIWASFIEIPLAIYLLYRNVGVPSLFILIPAFCTSAAGALISPAMGPARVQWNKAIQERVGSVSTMLSQIKGVKMMGLTGLFYDSLQTLRIHELKLAVRFRWILVQLNWLAMASEDLTPVIVIVAAIFWTKADEGLTVAEAFTSLSIISIVETPLLNILISIVQLFGAIGCFSRLQAFLVMDERRDLREMAPPTASSTPSTAYRSSITLPPVDDAPKHANPASNIALAALEARARPSLDPFMPAVAIESATFTVGENVTVLADISMVFPRGTVSMIVGRVGCGKSSLLKAIAGELALARGRLVADVSSMAYCDQTPWLQNCSIRENIAAQSPLDEAWLRAVIEACALDEDMSMLPARDLTIVGSGGVALSGGQKQRVALARAVYSRRSVLLLDDVFSGLDSTTSRAVFQRVLGRDGLVRRWNATVIMATNHVNFLPAADYITVLGDRATVRNQVRFDSVDPSEWGILESDTDSTATVSGSDEAALEPAKVSPEAAADLSPKTEADLGRQTGDLDCYRIYVRSLGTVAMVTLLVGSVLHTAMVKMPQVWLKLWTQRGTGPTDYAYMAGYIGFALASTTFGALNMGYYSLVGVPKSAIRLHDMLLRCVVRAPLHFFASTDSGITLNRSVVLPFTPPHTCAKLPTRFSQDMTLIDNALPMAFLNVTTLSLRALAETGLIASGASSAAAAIPVCFLALYLIQKYYLRTSRQLRLLDLEAKSPLYTQFAETLAGLPTIRAFGWAPAFRADNHRRLDASQRPFYTMFCVQRWLQVVLDLFVAGVALVLVALALRAGGSSGSSAAVGLAMVNLIGFNQTLAEAVDQWTRLETSLGAVARLKWFAGNTPDEDGPARHHRKHAPLPPAWPDLGAIALRNLVAADQSEPVLKGVSLTIRPGQKVGVCGRSGSGKSSLVLALARLLDIRGGSITIDAQDLALLPRDAVRRRLTALPQDGVRLRGTARRNLDPFGRHAGADADAPLEQALRKTGVWAAVARRGGLDADMGALGLSAGQAQLFFLARALLGAGTVVLLDEATSCVDARTDDAVRAAIRDDLRGRTVVEVAHRLDVLRACDVVVVMAAGRVVEVGEPEALLAKGASAFKALWDSRRL</sequence>
<dbReference type="Pfam" id="PF00664">
    <property type="entry name" value="ABC_membrane"/>
    <property type="match status" value="2"/>
</dbReference>
<dbReference type="FunFam" id="1.20.1560.10:FF:000066">
    <property type="entry name" value="ABC multidrug transporter (Eurofung)"/>
    <property type="match status" value="1"/>
</dbReference>
<dbReference type="GO" id="GO:0016887">
    <property type="term" value="F:ATP hydrolysis activity"/>
    <property type="evidence" value="ECO:0007669"/>
    <property type="project" value="InterPro"/>
</dbReference>
<dbReference type="InterPro" id="IPR044726">
    <property type="entry name" value="ABCC_6TM_D2"/>
</dbReference>
<evidence type="ECO:0000256" key="4">
    <source>
        <dbReference type="ARBA" id="ARBA00022475"/>
    </source>
</evidence>
<dbReference type="PANTHER" id="PTHR24223:SF399">
    <property type="entry name" value="ABC TRANSPORTER ATNG"/>
    <property type="match status" value="1"/>
</dbReference>
<dbReference type="InterPro" id="IPR056227">
    <property type="entry name" value="TMD0_ABC"/>
</dbReference>
<comment type="similarity">
    <text evidence="2">Belongs to the ABC transporter superfamily. ABCC family. Conjugate transporter (TC 3.A.1.208) subfamily.</text>
</comment>
<dbReference type="RefSeq" id="XP_065986644.1">
    <property type="nucleotide sequence ID" value="XM_066130713.1"/>
</dbReference>